<proteinExistence type="predicted"/>
<reference evidence="1" key="1">
    <citation type="journal article" date="2014" name="Front. Microbiol.">
        <title>High frequency of phylogenetically diverse reductive dehalogenase-homologous genes in deep subseafloor sedimentary metagenomes.</title>
        <authorList>
            <person name="Kawai M."/>
            <person name="Futagami T."/>
            <person name="Toyoda A."/>
            <person name="Takaki Y."/>
            <person name="Nishi S."/>
            <person name="Hori S."/>
            <person name="Arai W."/>
            <person name="Tsubouchi T."/>
            <person name="Morono Y."/>
            <person name="Uchiyama I."/>
            <person name="Ito T."/>
            <person name="Fujiyama A."/>
            <person name="Inagaki F."/>
            <person name="Takami H."/>
        </authorList>
    </citation>
    <scope>NUCLEOTIDE SEQUENCE</scope>
    <source>
        <strain evidence="1">Expedition CK06-06</strain>
    </source>
</reference>
<comment type="caution">
    <text evidence="1">The sequence shown here is derived from an EMBL/GenBank/DDBJ whole genome shotgun (WGS) entry which is preliminary data.</text>
</comment>
<evidence type="ECO:0000313" key="1">
    <source>
        <dbReference type="EMBL" id="GAG79729.1"/>
    </source>
</evidence>
<sequence length="182" mass="20163">GKTLLLAHVAIQTCVENPGCVGMLGSLTTPQLTDVVFKVFQQELGKVPSSREMQKLLKDKYGIEANHNTVNADLKRDLESLTKEEYTNQKSGILSMLDTEIGIAHTIATTETDSELKLKAMNTVSKLSKTKSEILIKFRKAQAKLTTEEKPIYNVSIGEPVEIDLTKFNKLEKGAKNVEKID</sequence>
<feature type="non-terminal residue" evidence="1">
    <location>
        <position position="1"/>
    </location>
</feature>
<dbReference type="EMBL" id="BART01018927">
    <property type="protein sequence ID" value="GAG79729.1"/>
    <property type="molecule type" value="Genomic_DNA"/>
</dbReference>
<dbReference type="AlphaFoldDB" id="X1ACS0"/>
<organism evidence="1">
    <name type="scientific">marine sediment metagenome</name>
    <dbReference type="NCBI Taxonomy" id="412755"/>
    <lineage>
        <taxon>unclassified sequences</taxon>
        <taxon>metagenomes</taxon>
        <taxon>ecological metagenomes</taxon>
    </lineage>
</organism>
<name>X1ACS0_9ZZZZ</name>
<accession>X1ACS0</accession>
<protein>
    <submittedName>
        <fullName evidence="1">Uncharacterized protein</fullName>
    </submittedName>
</protein>
<gene>
    <name evidence="1" type="ORF">S01H4_35569</name>
</gene>